<gene>
    <name evidence="1" type="ORF">GCM10007977_085900</name>
</gene>
<dbReference type="Proteomes" id="UP000642070">
    <property type="component" value="Unassembled WGS sequence"/>
</dbReference>
<protein>
    <submittedName>
        <fullName evidence="1">Uncharacterized protein</fullName>
    </submittedName>
</protein>
<proteinExistence type="predicted"/>
<organism evidence="1 2">
    <name type="scientific">Dactylosporangium sucinum</name>
    <dbReference type="NCBI Taxonomy" id="1424081"/>
    <lineage>
        <taxon>Bacteria</taxon>
        <taxon>Bacillati</taxon>
        <taxon>Actinomycetota</taxon>
        <taxon>Actinomycetes</taxon>
        <taxon>Micromonosporales</taxon>
        <taxon>Micromonosporaceae</taxon>
        <taxon>Dactylosporangium</taxon>
    </lineage>
</organism>
<accession>A0A917UAH9</accession>
<reference evidence="1" key="1">
    <citation type="journal article" date="2014" name="Int. J. Syst. Evol. Microbiol.">
        <title>Complete genome sequence of Corynebacterium casei LMG S-19264T (=DSM 44701T), isolated from a smear-ripened cheese.</title>
        <authorList>
            <consortium name="US DOE Joint Genome Institute (JGI-PGF)"/>
            <person name="Walter F."/>
            <person name="Albersmeier A."/>
            <person name="Kalinowski J."/>
            <person name="Ruckert C."/>
        </authorList>
    </citation>
    <scope>NUCLEOTIDE SEQUENCE</scope>
    <source>
        <strain evidence="1">JCM 19831</strain>
    </source>
</reference>
<evidence type="ECO:0000313" key="1">
    <source>
        <dbReference type="EMBL" id="GGM70855.1"/>
    </source>
</evidence>
<keyword evidence="2" id="KW-1185">Reference proteome</keyword>
<name>A0A917UAH9_9ACTN</name>
<dbReference type="RefSeq" id="WP_190255829.1">
    <property type="nucleotide sequence ID" value="NZ_BMPI01000061.1"/>
</dbReference>
<evidence type="ECO:0000313" key="2">
    <source>
        <dbReference type="Proteomes" id="UP000642070"/>
    </source>
</evidence>
<reference evidence="1" key="2">
    <citation type="submission" date="2020-09" db="EMBL/GenBank/DDBJ databases">
        <authorList>
            <person name="Sun Q."/>
            <person name="Ohkuma M."/>
        </authorList>
    </citation>
    <scope>NUCLEOTIDE SEQUENCE</scope>
    <source>
        <strain evidence="1">JCM 19831</strain>
    </source>
</reference>
<dbReference type="EMBL" id="BMPI01000061">
    <property type="protein sequence ID" value="GGM70855.1"/>
    <property type="molecule type" value="Genomic_DNA"/>
</dbReference>
<comment type="caution">
    <text evidence="1">The sequence shown here is derived from an EMBL/GenBank/DDBJ whole genome shotgun (WGS) entry which is preliminary data.</text>
</comment>
<dbReference type="AlphaFoldDB" id="A0A917UAH9"/>
<sequence>MKRRWIIAGTAAWALVIGGLAYFSYRYDSPTARDQTTIAEALPTLDTALGSVYAALDPASSVAVLSGYTRTDQSCRVTSAREGTRFERILMVYVKSSEEGPTIDRVKSALPASYKASVSHTLTTHTLSADAGNFVLLRGGMVAAGQLRFTADTGCRVQDAPVVEATPQSEKANRAPVQAVLDTLGKPASSWQTHRLTCPSGGTLWTVEAKAPVTDDTKARTTVPPSAVVLDTEKLFAYRAGEAGASLRKDTDSLTITSTAGC</sequence>